<evidence type="ECO:0000313" key="3">
    <source>
        <dbReference type="Proteomes" id="UP000218620"/>
    </source>
</evidence>
<comment type="caution">
    <text evidence="2">The sequence shown here is derived from an EMBL/GenBank/DDBJ whole genome shotgun (WGS) entry which is preliminary data.</text>
</comment>
<dbReference type="Pfam" id="PF06050">
    <property type="entry name" value="HGD-D"/>
    <property type="match status" value="1"/>
</dbReference>
<dbReference type="Gene3D" id="3.40.50.11890">
    <property type="match status" value="1"/>
</dbReference>
<dbReference type="AlphaFoldDB" id="A0A2A3YXP8"/>
<dbReference type="InterPro" id="IPR010327">
    <property type="entry name" value="FldB/FldC_alpha/beta"/>
</dbReference>
<proteinExistence type="predicted"/>
<dbReference type="EMBL" id="NRGQ01000005">
    <property type="protein sequence ID" value="PCC43915.1"/>
    <property type="molecule type" value="Genomic_DNA"/>
</dbReference>
<name>A0A2A3YXP8_BREAU</name>
<gene>
    <name evidence="2" type="ORF">CIK65_04815</name>
</gene>
<evidence type="ECO:0000256" key="1">
    <source>
        <dbReference type="SAM" id="MobiDB-lite"/>
    </source>
</evidence>
<accession>A0A2A3YXP8</accession>
<reference evidence="2 3" key="1">
    <citation type="journal article" date="2017" name="Elife">
        <title>Extensive horizontal gene transfer in cheese-associated bacteria.</title>
        <authorList>
            <person name="Bonham K.S."/>
            <person name="Wolfe B.E."/>
            <person name="Dutton R.J."/>
        </authorList>
    </citation>
    <scope>NUCLEOTIDE SEQUENCE [LARGE SCALE GENOMIC DNA]</scope>
    <source>
        <strain evidence="2 3">962_8</strain>
    </source>
</reference>
<dbReference type="RefSeq" id="WP_096177652.1">
    <property type="nucleotide sequence ID" value="NZ_NRGQ01000005.1"/>
</dbReference>
<feature type="region of interest" description="Disordered" evidence="1">
    <location>
        <begin position="194"/>
        <end position="218"/>
    </location>
</feature>
<sequence length="373" mass="39699">MSGPTIGVIGADVPRQLILAAGATPVHLSGAWNGKVSQEASELLGACDAVAARVLDAVLSGAHDELVGLIVCNDSMAHLRIFYVLRVLAGRCRFPFPVHLLDAPRGGGKHRNRFVARQYERLTNFAAACTGTPVDTIPLTESATREALLGRTLEHVRTRRRAHTLTGTAALRAYAAATCRAPEEAVIEIEESLGRPAAPGTPFPDSSSPAPPNGLQGTVPVVMTGSSHPDPTVYETLEQAGFLVVGEDHDTGDSAWIGDYVDSGDVIPCQDSLRDAFHRLAKQHAQRPPAAARSLSSERTRHLLEVVEQTNAAGVVALVRDLDDGPVWDLPGQREALAASQRWLVAVEQIPADGIREATSALINQLQTQEALS</sequence>
<evidence type="ECO:0000313" key="2">
    <source>
        <dbReference type="EMBL" id="PCC43915.1"/>
    </source>
</evidence>
<organism evidence="2 3">
    <name type="scientific">Brevibacterium aurantiacum</name>
    <dbReference type="NCBI Taxonomy" id="273384"/>
    <lineage>
        <taxon>Bacteria</taxon>
        <taxon>Bacillati</taxon>
        <taxon>Actinomycetota</taxon>
        <taxon>Actinomycetes</taxon>
        <taxon>Micrococcales</taxon>
        <taxon>Brevibacteriaceae</taxon>
        <taxon>Brevibacterium</taxon>
    </lineage>
</organism>
<dbReference type="Gene3D" id="3.40.50.11900">
    <property type="match status" value="1"/>
</dbReference>
<protein>
    <recommendedName>
        <fullName evidence="4">2-hydroxyacyl-CoA dehydratase</fullName>
    </recommendedName>
</protein>
<dbReference type="Proteomes" id="UP000218620">
    <property type="component" value="Unassembled WGS sequence"/>
</dbReference>
<evidence type="ECO:0008006" key="4">
    <source>
        <dbReference type="Google" id="ProtNLM"/>
    </source>
</evidence>